<accession>A0A8I0T4E7</accession>
<protein>
    <submittedName>
        <fullName evidence="1">Uncharacterized protein</fullName>
    </submittedName>
</protein>
<gene>
    <name evidence="1" type="ORF">PPEP_a3022</name>
</gene>
<dbReference type="Proteomes" id="UP000660708">
    <property type="component" value="Unassembled WGS sequence"/>
</dbReference>
<sequence length="71" mass="8265">MEVEKALSQNLKTIFSDGLIQQQSDYEQLLSTLNSYSDLVSKLIELQCSTRDELVTHTQVNKKLLIYKQFR</sequence>
<name>A0A8I0T4E7_9GAMM</name>
<comment type="caution">
    <text evidence="1">The sequence shown here is derived from an EMBL/GenBank/DDBJ whole genome shotgun (WGS) entry which is preliminary data.</text>
</comment>
<reference evidence="1 2" key="1">
    <citation type="submission" date="2015-06" db="EMBL/GenBank/DDBJ databases">
        <title>Genome sequence of Pseudoalteromonas peptidolytica.</title>
        <authorList>
            <person name="Xie B.-B."/>
            <person name="Rong J.-C."/>
            <person name="Qin Q.-L."/>
            <person name="Zhang Y.-Z."/>
        </authorList>
    </citation>
    <scope>NUCLEOTIDE SEQUENCE [LARGE SCALE GENOMIC DNA]</scope>
    <source>
        <strain evidence="1 2">F12-50-A1</strain>
    </source>
</reference>
<dbReference type="EMBL" id="AQHF01000024">
    <property type="protein sequence ID" value="MBE0346890.1"/>
    <property type="molecule type" value="Genomic_DNA"/>
</dbReference>
<organism evidence="1 2">
    <name type="scientific">Pseudoalteromonas peptidolytica F12-50-A1</name>
    <dbReference type="NCBI Taxonomy" id="1315280"/>
    <lineage>
        <taxon>Bacteria</taxon>
        <taxon>Pseudomonadati</taxon>
        <taxon>Pseudomonadota</taxon>
        <taxon>Gammaproteobacteria</taxon>
        <taxon>Alteromonadales</taxon>
        <taxon>Pseudoalteromonadaceae</taxon>
        <taxon>Pseudoalteromonas</taxon>
    </lineage>
</organism>
<evidence type="ECO:0000313" key="1">
    <source>
        <dbReference type="EMBL" id="MBE0346890.1"/>
    </source>
</evidence>
<evidence type="ECO:0000313" key="2">
    <source>
        <dbReference type="Proteomes" id="UP000660708"/>
    </source>
</evidence>
<proteinExistence type="predicted"/>
<keyword evidence="2" id="KW-1185">Reference proteome</keyword>
<dbReference type="AlphaFoldDB" id="A0A8I0T4E7"/>